<dbReference type="EMBL" id="ML213613">
    <property type="protein sequence ID" value="TFK36580.1"/>
    <property type="molecule type" value="Genomic_DNA"/>
</dbReference>
<sequence length="554" mass="62045">MSSCMETIPRDVLQHIAFLGASASKLDPPSSILHLLLTSSTIYHTLSFDSCPQLYANIFRTKFDIAAPRRRYPTGLTDSAVAAEFKCRCRVLRRARRRDVSDTGMRQDLWTALWMILESDGLNETQLRVAEFPEFVIMSIQSRLGGSASQVPENRDLDIESLLVWLFCLTLSRKEIGSMSLEIRTDLLTILRPFALSMYKLSTPAASCALNIFDSSIVRPGLERSSHKYSIGAAEPLGTGVIINYSRRTTPQCPDPCYAAISLIFALREAKSMEVPVHLPRNRAAAIAAHRSGPTMEDFLAIQNFKTPLFADSFSNNLPESSNSLTDPTRSTKHDLEFSQVLHQRPDLSYTYIPGTLTGIWQGTYMMAAIIPPRTESSSQKPSSPPDLVNRQPMQCALSEYLCFSPYLPIPADDVVNRGLTLRPPLVLEEDFELCSRKYGYEKYTPTSKATSSTQVWRNPDQALDVIITGETLEDHDQAWGGFKFAGRVQRDGMIVLKRAPKNADEDHLGTWVFEGRLCCGVAFVGTWRLSTSFDTSPLHGIFSMERRSKTWDE</sequence>
<dbReference type="AlphaFoldDB" id="A0A5C3LUE8"/>
<dbReference type="OrthoDB" id="3007819at2759"/>
<name>A0A5C3LUE8_9AGAR</name>
<evidence type="ECO:0008006" key="3">
    <source>
        <dbReference type="Google" id="ProtNLM"/>
    </source>
</evidence>
<dbReference type="Proteomes" id="UP000308652">
    <property type="component" value="Unassembled WGS sequence"/>
</dbReference>
<evidence type="ECO:0000313" key="1">
    <source>
        <dbReference type="EMBL" id="TFK36580.1"/>
    </source>
</evidence>
<reference evidence="1 2" key="1">
    <citation type="journal article" date="2019" name="Nat. Ecol. Evol.">
        <title>Megaphylogeny resolves global patterns of mushroom evolution.</title>
        <authorList>
            <person name="Varga T."/>
            <person name="Krizsan K."/>
            <person name="Foldi C."/>
            <person name="Dima B."/>
            <person name="Sanchez-Garcia M."/>
            <person name="Sanchez-Ramirez S."/>
            <person name="Szollosi G.J."/>
            <person name="Szarkandi J.G."/>
            <person name="Papp V."/>
            <person name="Albert L."/>
            <person name="Andreopoulos W."/>
            <person name="Angelini C."/>
            <person name="Antonin V."/>
            <person name="Barry K.W."/>
            <person name="Bougher N.L."/>
            <person name="Buchanan P."/>
            <person name="Buyck B."/>
            <person name="Bense V."/>
            <person name="Catcheside P."/>
            <person name="Chovatia M."/>
            <person name="Cooper J."/>
            <person name="Damon W."/>
            <person name="Desjardin D."/>
            <person name="Finy P."/>
            <person name="Geml J."/>
            <person name="Haridas S."/>
            <person name="Hughes K."/>
            <person name="Justo A."/>
            <person name="Karasinski D."/>
            <person name="Kautmanova I."/>
            <person name="Kiss B."/>
            <person name="Kocsube S."/>
            <person name="Kotiranta H."/>
            <person name="LaButti K.M."/>
            <person name="Lechner B.E."/>
            <person name="Liimatainen K."/>
            <person name="Lipzen A."/>
            <person name="Lukacs Z."/>
            <person name="Mihaltcheva S."/>
            <person name="Morgado L.N."/>
            <person name="Niskanen T."/>
            <person name="Noordeloos M.E."/>
            <person name="Ohm R.A."/>
            <person name="Ortiz-Santana B."/>
            <person name="Ovrebo C."/>
            <person name="Racz N."/>
            <person name="Riley R."/>
            <person name="Savchenko A."/>
            <person name="Shiryaev A."/>
            <person name="Soop K."/>
            <person name="Spirin V."/>
            <person name="Szebenyi C."/>
            <person name="Tomsovsky M."/>
            <person name="Tulloss R.E."/>
            <person name="Uehling J."/>
            <person name="Grigoriev I.V."/>
            <person name="Vagvolgyi C."/>
            <person name="Papp T."/>
            <person name="Martin F.M."/>
            <person name="Miettinen O."/>
            <person name="Hibbett D.S."/>
            <person name="Nagy L.G."/>
        </authorList>
    </citation>
    <scope>NUCLEOTIDE SEQUENCE [LARGE SCALE GENOMIC DNA]</scope>
    <source>
        <strain evidence="1 2">CBS 166.37</strain>
    </source>
</reference>
<keyword evidence="2" id="KW-1185">Reference proteome</keyword>
<evidence type="ECO:0000313" key="2">
    <source>
        <dbReference type="Proteomes" id="UP000308652"/>
    </source>
</evidence>
<gene>
    <name evidence="1" type="ORF">BDQ12DRAFT_245226</name>
</gene>
<proteinExistence type="predicted"/>
<organism evidence="1 2">
    <name type="scientific">Crucibulum laeve</name>
    <dbReference type="NCBI Taxonomy" id="68775"/>
    <lineage>
        <taxon>Eukaryota</taxon>
        <taxon>Fungi</taxon>
        <taxon>Dikarya</taxon>
        <taxon>Basidiomycota</taxon>
        <taxon>Agaricomycotina</taxon>
        <taxon>Agaricomycetes</taxon>
        <taxon>Agaricomycetidae</taxon>
        <taxon>Agaricales</taxon>
        <taxon>Agaricineae</taxon>
        <taxon>Nidulariaceae</taxon>
        <taxon>Crucibulum</taxon>
    </lineage>
</organism>
<accession>A0A5C3LUE8</accession>
<protein>
    <recommendedName>
        <fullName evidence="3">F-box domain-containing protein</fullName>
    </recommendedName>
</protein>